<dbReference type="CDD" id="cd22752">
    <property type="entry name" value="OTU_OTUD5-like"/>
    <property type="match status" value="1"/>
</dbReference>
<sequence>MTILPKKKATKDKSDSENTEHSGCTVGHPHPHGHSHNHTHSHSLTHPHSHGHYHHTTATETRHDKTTRSRTSPTRWGPSTSRDEKLTPARSHTSSTAFDFDFDNHDTASNHKRRHRSSPHRTVRKHRGHTNSSQSSPGTSSTYDLEDAAYNSEDEHCTAPKVPENREELEIWFEQALKENKGYIIKKMGEDGACLFRAVADQIYGDQEMNSSVRNMCIDYMAKNAEFFSQYVTEDFKTYLNRKRMDNCHGNHLEIQAIAELFNRPVEVYQYSIEPINTFHSAYKTDNEPIRISYHGGVHYNSVVDPRKATIGVGLGLPGYQPGLADRNLMEKALKHSEDHHLEKAMLEDKLRETDWELTQDSIEEQVARESYLQWLRDQEAASKQGGASRSASATCSSSEYSRLMEGATGSPEARTSRSPRNRSGQNSPQHPTAIDHAVPGSSKSPRNSPKQQANCDVVMPVAGASEAGAAGGFSETSSLMDHLPPAMFDWDEDDILAQVMAVSHQEYLDSLKRQASSSTTPSSSATATSATLASATIVPDHSMEQACCSTSGDSGLSASNS</sequence>
<feature type="region of interest" description="Disordered" evidence="9">
    <location>
        <begin position="1"/>
        <end position="144"/>
    </location>
</feature>
<dbReference type="Gene3D" id="3.90.70.80">
    <property type="match status" value="1"/>
</dbReference>
<gene>
    <name evidence="11" type="ORF">BaRGS_00020177</name>
</gene>
<feature type="compositionally biased region" description="Low complexity" evidence="9">
    <location>
        <begin position="130"/>
        <end position="142"/>
    </location>
</feature>
<dbReference type="SUPFAM" id="SSF54001">
    <property type="entry name" value="Cysteine proteinases"/>
    <property type="match status" value="1"/>
</dbReference>
<dbReference type="Proteomes" id="UP001519460">
    <property type="component" value="Unassembled WGS sequence"/>
</dbReference>
<evidence type="ECO:0000313" key="12">
    <source>
        <dbReference type="Proteomes" id="UP001519460"/>
    </source>
</evidence>
<dbReference type="PANTHER" id="PTHR12419">
    <property type="entry name" value="OTU DOMAIN CONTAINING PROTEIN"/>
    <property type="match status" value="1"/>
</dbReference>
<feature type="region of interest" description="Disordered" evidence="9">
    <location>
        <begin position="382"/>
        <end position="454"/>
    </location>
</feature>
<dbReference type="Pfam" id="PF02338">
    <property type="entry name" value="OTU"/>
    <property type="match status" value="1"/>
</dbReference>
<dbReference type="InterPro" id="IPR038765">
    <property type="entry name" value="Papain-like_cys_pep_sf"/>
</dbReference>
<dbReference type="FunFam" id="3.90.70.80:FF:000002">
    <property type="entry name" value="OTU domain-containing protein 5 isoform X2"/>
    <property type="match status" value="1"/>
</dbReference>
<evidence type="ECO:0000259" key="10">
    <source>
        <dbReference type="PROSITE" id="PS50802"/>
    </source>
</evidence>
<feature type="compositionally biased region" description="Basic residues" evidence="9">
    <location>
        <begin position="110"/>
        <end position="129"/>
    </location>
</feature>
<evidence type="ECO:0000256" key="3">
    <source>
        <dbReference type="ARBA" id="ARBA00012759"/>
    </source>
</evidence>
<dbReference type="EC" id="3.4.19.12" evidence="3"/>
<keyword evidence="4" id="KW-0645">Protease</keyword>
<dbReference type="AlphaFoldDB" id="A0ABD0KP40"/>
<dbReference type="PANTHER" id="PTHR12419:SF4">
    <property type="entry name" value="OTU DOMAIN-CONTAINING PROTEIN 5"/>
    <property type="match status" value="1"/>
</dbReference>
<accession>A0ABD0KP40</accession>
<feature type="compositionally biased region" description="Low complexity" evidence="9">
    <location>
        <begin position="388"/>
        <end position="402"/>
    </location>
</feature>
<comment type="similarity">
    <text evidence="2">Belongs to the peptidase C85 family.</text>
</comment>
<proteinExistence type="inferred from homology"/>
<evidence type="ECO:0000256" key="2">
    <source>
        <dbReference type="ARBA" id="ARBA00010407"/>
    </source>
</evidence>
<evidence type="ECO:0000313" key="11">
    <source>
        <dbReference type="EMBL" id="KAK7488560.1"/>
    </source>
</evidence>
<dbReference type="GO" id="GO:0004843">
    <property type="term" value="F:cysteine-type deubiquitinase activity"/>
    <property type="evidence" value="ECO:0007669"/>
    <property type="project" value="UniProtKB-EC"/>
</dbReference>
<evidence type="ECO:0000256" key="4">
    <source>
        <dbReference type="ARBA" id="ARBA00022670"/>
    </source>
</evidence>
<dbReference type="InterPro" id="IPR003323">
    <property type="entry name" value="OTU_dom"/>
</dbReference>
<name>A0ABD0KP40_9CAEN</name>
<evidence type="ECO:0000256" key="6">
    <source>
        <dbReference type="ARBA" id="ARBA00022801"/>
    </source>
</evidence>
<keyword evidence="7" id="KW-0788">Thiol protease</keyword>
<dbReference type="GO" id="GO:0001817">
    <property type="term" value="P:regulation of cytokine production"/>
    <property type="evidence" value="ECO:0007669"/>
    <property type="project" value="UniProtKB-ARBA"/>
</dbReference>
<keyword evidence="12" id="KW-1185">Reference proteome</keyword>
<feature type="domain" description="OTU" evidence="10">
    <location>
        <begin position="183"/>
        <end position="306"/>
    </location>
</feature>
<dbReference type="EMBL" id="JACVVK020000149">
    <property type="protein sequence ID" value="KAK7488560.1"/>
    <property type="molecule type" value="Genomic_DNA"/>
</dbReference>
<dbReference type="InterPro" id="IPR050704">
    <property type="entry name" value="Peptidase_C85-like"/>
</dbReference>
<evidence type="ECO:0000256" key="5">
    <source>
        <dbReference type="ARBA" id="ARBA00022786"/>
    </source>
</evidence>
<dbReference type="GO" id="GO:0010629">
    <property type="term" value="P:negative regulation of gene expression"/>
    <property type="evidence" value="ECO:0007669"/>
    <property type="project" value="UniProtKB-ARBA"/>
</dbReference>
<organism evidence="11 12">
    <name type="scientific">Batillaria attramentaria</name>
    <dbReference type="NCBI Taxonomy" id="370345"/>
    <lineage>
        <taxon>Eukaryota</taxon>
        <taxon>Metazoa</taxon>
        <taxon>Spiralia</taxon>
        <taxon>Lophotrochozoa</taxon>
        <taxon>Mollusca</taxon>
        <taxon>Gastropoda</taxon>
        <taxon>Caenogastropoda</taxon>
        <taxon>Sorbeoconcha</taxon>
        <taxon>Cerithioidea</taxon>
        <taxon>Batillariidae</taxon>
        <taxon>Batillaria</taxon>
    </lineage>
</organism>
<feature type="compositionally biased region" description="Polar residues" evidence="9">
    <location>
        <begin position="442"/>
        <end position="454"/>
    </location>
</feature>
<evidence type="ECO:0000256" key="9">
    <source>
        <dbReference type="SAM" id="MobiDB-lite"/>
    </source>
</evidence>
<reference evidence="11 12" key="1">
    <citation type="journal article" date="2023" name="Sci. Data">
        <title>Genome assembly of the Korean intertidal mud-creeper Batillaria attramentaria.</title>
        <authorList>
            <person name="Patra A.K."/>
            <person name="Ho P.T."/>
            <person name="Jun S."/>
            <person name="Lee S.J."/>
            <person name="Kim Y."/>
            <person name="Won Y.J."/>
        </authorList>
    </citation>
    <scope>NUCLEOTIDE SEQUENCE [LARGE SCALE GENOMIC DNA]</scope>
    <source>
        <strain evidence="11">Wonlab-2016</strain>
    </source>
</reference>
<dbReference type="GO" id="GO:0030154">
    <property type="term" value="P:cell differentiation"/>
    <property type="evidence" value="ECO:0007669"/>
    <property type="project" value="UniProtKB-ARBA"/>
</dbReference>
<feature type="compositionally biased region" description="Basic and acidic residues" evidence="9">
    <location>
        <begin position="11"/>
        <end position="20"/>
    </location>
</feature>
<dbReference type="PROSITE" id="PS50802">
    <property type="entry name" value="OTU"/>
    <property type="match status" value="1"/>
</dbReference>
<dbReference type="GO" id="GO:0006508">
    <property type="term" value="P:proteolysis"/>
    <property type="evidence" value="ECO:0007669"/>
    <property type="project" value="UniProtKB-KW"/>
</dbReference>
<feature type="compositionally biased region" description="Basic residues" evidence="9">
    <location>
        <begin position="29"/>
        <end position="55"/>
    </location>
</feature>
<feature type="compositionally biased region" description="Basic residues" evidence="9">
    <location>
        <begin position="1"/>
        <end position="10"/>
    </location>
</feature>
<comment type="catalytic activity">
    <reaction evidence="1">
        <text>Thiol-dependent hydrolysis of ester, thioester, amide, peptide and isopeptide bonds formed by the C-terminal Gly of ubiquitin (a 76-residue protein attached to proteins as an intracellular targeting signal).</text>
        <dbReference type="EC" id="3.4.19.12"/>
    </reaction>
</comment>
<evidence type="ECO:0000256" key="8">
    <source>
        <dbReference type="ARBA" id="ARBA00033460"/>
    </source>
</evidence>
<comment type="caution">
    <text evidence="11">The sequence shown here is derived from an EMBL/GenBank/DDBJ whole genome shotgun (WGS) entry which is preliminary data.</text>
</comment>
<protein>
    <recommendedName>
        <fullName evidence="3">ubiquitinyl hydrolase 1</fullName>
        <ecNumber evidence="3">3.4.19.12</ecNumber>
    </recommendedName>
    <alternativeName>
        <fullName evidence="8">Deubiquitinating enzyme A</fullName>
    </alternativeName>
</protein>
<evidence type="ECO:0000256" key="7">
    <source>
        <dbReference type="ARBA" id="ARBA00022807"/>
    </source>
</evidence>
<feature type="compositionally biased region" description="Polar residues" evidence="9">
    <location>
        <begin position="417"/>
        <end position="431"/>
    </location>
</feature>
<evidence type="ECO:0000256" key="1">
    <source>
        <dbReference type="ARBA" id="ARBA00000707"/>
    </source>
</evidence>
<keyword evidence="5" id="KW-0833">Ubl conjugation pathway</keyword>
<keyword evidence="6" id="KW-0378">Hydrolase</keyword>
<dbReference type="GO" id="GO:0051241">
    <property type="term" value="P:negative regulation of multicellular organismal process"/>
    <property type="evidence" value="ECO:0007669"/>
    <property type="project" value="UniProtKB-ARBA"/>
</dbReference>
<feature type="compositionally biased region" description="Polar residues" evidence="9">
    <location>
        <begin position="69"/>
        <end position="80"/>
    </location>
</feature>